<protein>
    <submittedName>
        <fullName evidence="3">Uncharacterized protein</fullName>
    </submittedName>
</protein>
<evidence type="ECO:0000313" key="3">
    <source>
        <dbReference type="EMBL" id="JAV55041.1"/>
    </source>
</evidence>
<keyword evidence="2" id="KW-1133">Transmembrane helix</keyword>
<evidence type="ECO:0000256" key="2">
    <source>
        <dbReference type="SAM" id="Phobius"/>
    </source>
</evidence>
<name>A0A1Y1K3F8_PHOPY</name>
<dbReference type="AlphaFoldDB" id="A0A1Y1K3F8"/>
<feature type="compositionally biased region" description="Low complexity" evidence="1">
    <location>
        <begin position="161"/>
        <end position="170"/>
    </location>
</feature>
<keyword evidence="2" id="KW-0472">Membrane</keyword>
<sequence>MPTWRVVKFLKDQTVEAVPNSWVLENKMCYWPPTSFTREGLLLALKNHTAPTEDWPIYKVFHYNNNCFGKRLRYSCLCTLRFVLDSYDLARMKVTKAKKNYIVDLASDSDTTAKKNRKLHKKKIISSDDEDSRDGSCDTPPTTLNNAPKLKKGPLQKVPNSSRESCSSESEVMSTAVDEYFRNEDPTDELIGPNKLSSTGIAPLIFFYSFVFLRLFKCHKE</sequence>
<reference evidence="3" key="1">
    <citation type="journal article" date="2016" name="Sci. Rep.">
        <title>Molecular characterization of firefly nuptial gifts: a multi-omics approach sheds light on postcopulatory sexual selection.</title>
        <authorList>
            <person name="Al-Wathiqui N."/>
            <person name="Fallon T.R."/>
            <person name="South A."/>
            <person name="Weng J.K."/>
            <person name="Lewis S.M."/>
        </authorList>
    </citation>
    <scope>NUCLEOTIDE SEQUENCE</scope>
</reference>
<dbReference type="EMBL" id="GEZM01096220">
    <property type="protein sequence ID" value="JAV55041.1"/>
    <property type="molecule type" value="Transcribed_RNA"/>
</dbReference>
<proteinExistence type="predicted"/>
<accession>A0A1Y1K3F8</accession>
<organism evidence="3">
    <name type="scientific">Photinus pyralis</name>
    <name type="common">Common eastern firefly</name>
    <name type="synonym">Lampyris pyralis</name>
    <dbReference type="NCBI Taxonomy" id="7054"/>
    <lineage>
        <taxon>Eukaryota</taxon>
        <taxon>Metazoa</taxon>
        <taxon>Ecdysozoa</taxon>
        <taxon>Arthropoda</taxon>
        <taxon>Hexapoda</taxon>
        <taxon>Insecta</taxon>
        <taxon>Pterygota</taxon>
        <taxon>Neoptera</taxon>
        <taxon>Endopterygota</taxon>
        <taxon>Coleoptera</taxon>
        <taxon>Polyphaga</taxon>
        <taxon>Elateriformia</taxon>
        <taxon>Elateroidea</taxon>
        <taxon>Lampyridae</taxon>
        <taxon>Lampyrinae</taxon>
        <taxon>Photinus</taxon>
    </lineage>
</organism>
<evidence type="ECO:0000256" key="1">
    <source>
        <dbReference type="SAM" id="MobiDB-lite"/>
    </source>
</evidence>
<keyword evidence="2" id="KW-0812">Transmembrane</keyword>
<feature type="transmembrane region" description="Helical" evidence="2">
    <location>
        <begin position="196"/>
        <end position="216"/>
    </location>
</feature>
<feature type="region of interest" description="Disordered" evidence="1">
    <location>
        <begin position="118"/>
        <end position="170"/>
    </location>
</feature>